<dbReference type="GO" id="GO:0006281">
    <property type="term" value="P:DNA repair"/>
    <property type="evidence" value="ECO:0007669"/>
    <property type="project" value="InterPro"/>
</dbReference>
<dbReference type="InterPro" id="IPR051675">
    <property type="entry name" value="Endo/Exo/Phosphatase_dom_1"/>
</dbReference>
<name>A0A6C0Y4Q8_9GAMM</name>
<keyword evidence="4" id="KW-0238">DNA-binding</keyword>
<keyword evidence="2" id="KW-0732">Signal</keyword>
<dbReference type="EMBL" id="CP044455">
    <property type="protein sequence ID" value="QIC71080.1"/>
    <property type="molecule type" value="Genomic_DNA"/>
</dbReference>
<dbReference type="PANTHER" id="PTHR21180:SF32">
    <property type="entry name" value="ENDONUCLEASE_EXONUCLEASE_PHOSPHATASE FAMILY DOMAIN-CONTAINING PROTEIN 1"/>
    <property type="match status" value="1"/>
</dbReference>
<dbReference type="GO" id="GO:0015627">
    <property type="term" value="C:type II protein secretion system complex"/>
    <property type="evidence" value="ECO:0007669"/>
    <property type="project" value="TreeGrafter"/>
</dbReference>
<evidence type="ECO:0000313" key="4">
    <source>
        <dbReference type="EMBL" id="QIC71080.1"/>
    </source>
</evidence>
<dbReference type="InterPro" id="IPR004509">
    <property type="entry name" value="Competence_ComEA_HhH"/>
</dbReference>
<evidence type="ECO:0000256" key="2">
    <source>
        <dbReference type="SAM" id="SignalP"/>
    </source>
</evidence>
<gene>
    <name evidence="4" type="ORF">FSC09_12015</name>
</gene>
<dbReference type="PANTHER" id="PTHR21180">
    <property type="entry name" value="ENDONUCLEASE/EXONUCLEASE/PHOSPHATASE FAMILY DOMAIN-CONTAINING PROTEIN 1"/>
    <property type="match status" value="1"/>
</dbReference>
<accession>A0A6C0Y4Q8</accession>
<dbReference type="Pfam" id="PF12836">
    <property type="entry name" value="HHH_3"/>
    <property type="match status" value="1"/>
</dbReference>
<feature type="signal peptide" evidence="2">
    <location>
        <begin position="1"/>
        <end position="34"/>
    </location>
</feature>
<feature type="domain" description="Helix-hairpin-helix DNA-binding motif class 1" evidence="3">
    <location>
        <begin position="85"/>
        <end position="104"/>
    </location>
</feature>
<evidence type="ECO:0000256" key="1">
    <source>
        <dbReference type="SAM" id="MobiDB-lite"/>
    </source>
</evidence>
<proteinExistence type="predicted"/>
<feature type="compositionally biased region" description="Polar residues" evidence="1">
    <location>
        <begin position="57"/>
        <end position="75"/>
    </location>
</feature>
<dbReference type="NCBIfam" id="TIGR00426">
    <property type="entry name" value="competence protein ComEA helix-hairpin-helix repeat region"/>
    <property type="match status" value="1"/>
</dbReference>
<feature type="chain" id="PRO_5025582899" evidence="2">
    <location>
        <begin position="35"/>
        <end position="137"/>
    </location>
</feature>
<dbReference type="Proteomes" id="UP000503440">
    <property type="component" value="Chromosome"/>
</dbReference>
<evidence type="ECO:0000259" key="3">
    <source>
        <dbReference type="SMART" id="SM00278"/>
    </source>
</evidence>
<organism evidence="4 5">
    <name type="scientific">Acinetobacter indicus</name>
    <dbReference type="NCBI Taxonomy" id="756892"/>
    <lineage>
        <taxon>Bacteria</taxon>
        <taxon>Pseudomonadati</taxon>
        <taxon>Pseudomonadota</taxon>
        <taxon>Gammaproteobacteria</taxon>
        <taxon>Moraxellales</taxon>
        <taxon>Moraxellaceae</taxon>
        <taxon>Acinetobacter</taxon>
    </lineage>
</organism>
<dbReference type="AlphaFoldDB" id="A0A6C0Y4Q8"/>
<dbReference type="Gene3D" id="1.10.150.280">
    <property type="entry name" value="AF1531-like domain"/>
    <property type="match status" value="1"/>
</dbReference>
<protein>
    <submittedName>
        <fullName evidence="4">ComEA family DNA-binding protein</fullName>
    </submittedName>
</protein>
<dbReference type="SUPFAM" id="SSF47781">
    <property type="entry name" value="RuvA domain 2-like"/>
    <property type="match status" value="1"/>
</dbReference>
<dbReference type="GO" id="GO:0015628">
    <property type="term" value="P:protein secretion by the type II secretion system"/>
    <property type="evidence" value="ECO:0007669"/>
    <property type="project" value="TreeGrafter"/>
</dbReference>
<feature type="region of interest" description="Disordered" evidence="1">
    <location>
        <begin position="55"/>
        <end position="75"/>
    </location>
</feature>
<dbReference type="GO" id="GO:0003677">
    <property type="term" value="F:DNA binding"/>
    <property type="evidence" value="ECO:0007669"/>
    <property type="project" value="UniProtKB-KW"/>
</dbReference>
<evidence type="ECO:0000313" key="5">
    <source>
        <dbReference type="Proteomes" id="UP000503440"/>
    </source>
</evidence>
<feature type="domain" description="Helix-hairpin-helix DNA-binding motif class 1" evidence="3">
    <location>
        <begin position="115"/>
        <end position="134"/>
    </location>
</feature>
<reference evidence="4 5" key="1">
    <citation type="submission" date="2019-09" db="EMBL/GenBank/DDBJ databases">
        <title>Non-baumannii Acinetobacter spp. carrying blaNDM-1 isolated in China.</title>
        <authorList>
            <person name="Cui C."/>
            <person name="Chen C."/>
            <person name="Sun J."/>
            <person name="Liu Y."/>
        </authorList>
    </citation>
    <scope>NUCLEOTIDE SEQUENCE [LARGE SCALE GENOMIC DNA]</scope>
    <source>
        <strain evidence="4 5">B18</strain>
    </source>
</reference>
<sequence>MTRRIRFQHAQVLIQLTVMFCVCCSFFALQNVQAENYDARYLQWKAEQEAIDARLSPSASTKTSQPRSASAGSSEKINLNMATAAQLQQLSGVGQKKAEAIIEYRNRHGKFKRIEDLQLVKGIGPALLAKNRHRLGI</sequence>
<dbReference type="SMART" id="SM00278">
    <property type="entry name" value="HhH1"/>
    <property type="match status" value="2"/>
</dbReference>
<dbReference type="InterPro" id="IPR010994">
    <property type="entry name" value="RuvA_2-like"/>
</dbReference>
<dbReference type="InterPro" id="IPR003583">
    <property type="entry name" value="Hlx-hairpin-Hlx_DNA-bd_motif"/>
</dbReference>